<organism evidence="1 2">
    <name type="scientific">Solea senegalensis</name>
    <name type="common">Senegalese sole</name>
    <dbReference type="NCBI Taxonomy" id="28829"/>
    <lineage>
        <taxon>Eukaryota</taxon>
        <taxon>Metazoa</taxon>
        <taxon>Chordata</taxon>
        <taxon>Craniata</taxon>
        <taxon>Vertebrata</taxon>
        <taxon>Euteleostomi</taxon>
        <taxon>Actinopterygii</taxon>
        <taxon>Neopterygii</taxon>
        <taxon>Teleostei</taxon>
        <taxon>Neoteleostei</taxon>
        <taxon>Acanthomorphata</taxon>
        <taxon>Carangaria</taxon>
        <taxon>Pleuronectiformes</taxon>
        <taxon>Pleuronectoidei</taxon>
        <taxon>Soleidae</taxon>
        <taxon>Solea</taxon>
    </lineage>
</organism>
<dbReference type="AlphaFoldDB" id="A0AAV6PDY5"/>
<evidence type="ECO:0000313" key="1">
    <source>
        <dbReference type="EMBL" id="KAG7453829.1"/>
    </source>
</evidence>
<feature type="non-terminal residue" evidence="1">
    <location>
        <position position="1"/>
    </location>
</feature>
<reference evidence="1 2" key="1">
    <citation type="journal article" date="2021" name="Sci. Rep.">
        <title>Chromosome anchoring in Senegalese sole (Solea senegalensis) reveals sex-associated markers and genome rearrangements in flatfish.</title>
        <authorList>
            <person name="Guerrero-Cozar I."/>
            <person name="Gomez-Garrido J."/>
            <person name="Berbel C."/>
            <person name="Martinez-Blanch J.F."/>
            <person name="Alioto T."/>
            <person name="Claros M.G."/>
            <person name="Gagnaire P.A."/>
            <person name="Manchado M."/>
        </authorList>
    </citation>
    <scope>NUCLEOTIDE SEQUENCE [LARGE SCALE GENOMIC DNA]</scope>
    <source>
        <strain evidence="1">Sse05_10M</strain>
    </source>
</reference>
<name>A0AAV6PDY5_SOLSE</name>
<dbReference type="Proteomes" id="UP000693946">
    <property type="component" value="Unassembled WGS sequence"/>
</dbReference>
<gene>
    <name evidence="1" type="ORF">JOB18_020574</name>
</gene>
<evidence type="ECO:0000313" key="2">
    <source>
        <dbReference type="Proteomes" id="UP000693946"/>
    </source>
</evidence>
<sequence length="56" mass="6411">LTGCVGHEHRDCVVSAETHREWSATKTWLRSPNPAPAPLGRTSQKPEAFARWIWER</sequence>
<accession>A0AAV6PDY5</accession>
<proteinExistence type="predicted"/>
<comment type="caution">
    <text evidence="1">The sequence shown here is derived from an EMBL/GenBank/DDBJ whole genome shotgun (WGS) entry which is preliminary data.</text>
</comment>
<keyword evidence="2" id="KW-1185">Reference proteome</keyword>
<dbReference type="EMBL" id="JAGKHQ010001742">
    <property type="protein sequence ID" value="KAG7453829.1"/>
    <property type="molecule type" value="Genomic_DNA"/>
</dbReference>
<protein>
    <submittedName>
        <fullName evidence="1">Uncharacterized protein</fullName>
    </submittedName>
</protein>